<feature type="binding site" evidence="4">
    <location>
        <position position="255"/>
    </location>
    <ligand>
        <name>1D-myo-inositol 2-(L-cysteinylamino)-2-deoxy-alpha-D-glucopyranoside</name>
        <dbReference type="ChEBI" id="CHEBI:58887"/>
    </ligand>
</feature>
<dbReference type="GO" id="GO:0010125">
    <property type="term" value="P:mycothiol biosynthetic process"/>
    <property type="evidence" value="ECO:0007669"/>
    <property type="project" value="UniProtKB-UniRule"/>
</dbReference>
<dbReference type="AlphaFoldDB" id="A0A561DVD3"/>
<feature type="binding site" evidence="4">
    <location>
        <begin position="221"/>
        <end position="223"/>
    </location>
    <ligand>
        <name>acetyl-CoA</name>
        <dbReference type="ChEBI" id="CHEBI:57288"/>
        <label>2</label>
    </ligand>
</feature>
<comment type="function">
    <text evidence="4">Catalyzes the transfer of acetyl from acetyl-CoA to desacetylmycothiol (Cys-GlcN-Ins) to form mycothiol.</text>
</comment>
<keyword evidence="7" id="KW-1185">Reference proteome</keyword>
<keyword evidence="3 4" id="KW-0012">Acyltransferase</keyword>
<evidence type="ECO:0000313" key="7">
    <source>
        <dbReference type="Proteomes" id="UP000318297"/>
    </source>
</evidence>
<dbReference type="PROSITE" id="PS51186">
    <property type="entry name" value="GNAT"/>
    <property type="match status" value="1"/>
</dbReference>
<dbReference type="EC" id="2.3.1.189" evidence="4"/>
<dbReference type="PANTHER" id="PTHR43617:SF31">
    <property type="entry name" value="MYCOTHIOL ACETYLTRANSFERASE"/>
    <property type="match status" value="1"/>
</dbReference>
<feature type="binding site" evidence="4">
    <location>
        <position position="207"/>
    </location>
    <ligand>
        <name>1D-myo-inositol 2-(L-cysteinylamino)-2-deoxy-alpha-D-glucopyranoside</name>
        <dbReference type="ChEBI" id="CHEBI:58887"/>
    </ligand>
</feature>
<dbReference type="InterPro" id="IPR016181">
    <property type="entry name" value="Acyl_CoA_acyltransferase"/>
</dbReference>
<keyword evidence="2 4" id="KW-0677">Repeat</keyword>
<dbReference type="Pfam" id="PF00583">
    <property type="entry name" value="Acetyltransf_1"/>
    <property type="match status" value="1"/>
</dbReference>
<feature type="domain" description="N-acetyltransferase" evidence="5">
    <location>
        <begin position="139"/>
        <end position="288"/>
    </location>
</feature>
<dbReference type="GO" id="GO:0008999">
    <property type="term" value="F:protein-N-terminal-alanine acetyltransferase activity"/>
    <property type="evidence" value="ECO:0007669"/>
    <property type="project" value="TreeGrafter"/>
</dbReference>
<dbReference type="NCBIfam" id="TIGR03448">
    <property type="entry name" value="mycothiol_MshD"/>
    <property type="match status" value="1"/>
</dbReference>
<gene>
    <name evidence="4" type="primary">mshD</name>
    <name evidence="6" type="ORF">BKA23_3494</name>
</gene>
<feature type="binding site" evidence="4">
    <location>
        <begin position="65"/>
        <end position="67"/>
    </location>
    <ligand>
        <name>acetyl-CoA</name>
        <dbReference type="ChEBI" id="CHEBI:57288"/>
        <label>1</label>
    </ligand>
</feature>
<evidence type="ECO:0000256" key="2">
    <source>
        <dbReference type="ARBA" id="ARBA00022737"/>
    </source>
</evidence>
<dbReference type="InterPro" id="IPR017813">
    <property type="entry name" value="Mycothiol_AcTrfase"/>
</dbReference>
<keyword evidence="1 4" id="KW-0808">Transferase</keyword>
<feature type="binding site" evidence="4">
    <location>
        <position position="217"/>
    </location>
    <ligand>
        <name>1D-myo-inositol 2-(L-cysteinylamino)-2-deoxy-alpha-D-glucopyranoside</name>
        <dbReference type="ChEBI" id="CHEBI:58887"/>
    </ligand>
</feature>
<sequence length="288" mass="30568">MRQHGRVLTPTQFLAIADRAAAADGVDPLSETTRLSLRRDGASVVGAPRGEAGGAFVADDGSVELCVDPDMRRRGLGSAIAAEVLAQHPGSKFWAHANLPAAQALSRSLQLTVVRSLWRMGRPVDGEPAVTAPVLPDGFTARPFEVGRDEDAWLAVNSAAFVHHPEQGRMTRADLAERMAEPWFDPNGLLLIQDSSTGALAASHWTKVEAGQRDEGEVYVVAVAPAYQGRGLGRAVTALGLEHLKSVGVQEISLYVEGDNTAAVATYSRLGFTRTGIDVMYALPSGAH</sequence>
<name>A0A561DVD3_9MICO</name>
<proteinExistence type="inferred from homology"/>
<dbReference type="InterPro" id="IPR050276">
    <property type="entry name" value="MshD_Acetyltransferase"/>
</dbReference>
<reference evidence="6 7" key="1">
    <citation type="submission" date="2019-06" db="EMBL/GenBank/DDBJ databases">
        <title>Sequencing the genomes of 1000 actinobacteria strains.</title>
        <authorList>
            <person name="Klenk H.-P."/>
        </authorList>
    </citation>
    <scope>NUCLEOTIDE SEQUENCE [LARGE SCALE GENOMIC DNA]</scope>
    <source>
        <strain evidence="6 7">DSM 19560</strain>
    </source>
</reference>
<dbReference type="GO" id="GO:0035447">
    <property type="term" value="F:mycothiol synthase activity"/>
    <property type="evidence" value="ECO:0007669"/>
    <property type="project" value="UniProtKB-UniRule"/>
</dbReference>
<dbReference type="OrthoDB" id="3208058at2"/>
<feature type="binding site" evidence="4">
    <location>
        <begin position="73"/>
        <end position="78"/>
    </location>
    <ligand>
        <name>acetyl-CoA</name>
        <dbReference type="ChEBI" id="CHEBI:57288"/>
        <label>1</label>
    </ligand>
</feature>
<dbReference type="HAMAP" id="MF_01698">
    <property type="entry name" value="MshD"/>
    <property type="match status" value="1"/>
</dbReference>
<comment type="catalytic activity">
    <reaction evidence="4">
        <text>1D-myo-inositol 2-(L-cysteinylamino)-2-deoxy-alpha-D-glucopyranoside + acetyl-CoA = mycothiol + CoA + H(+)</text>
        <dbReference type="Rhea" id="RHEA:26172"/>
        <dbReference type="ChEBI" id="CHEBI:15378"/>
        <dbReference type="ChEBI" id="CHEBI:16768"/>
        <dbReference type="ChEBI" id="CHEBI:57287"/>
        <dbReference type="ChEBI" id="CHEBI:57288"/>
        <dbReference type="ChEBI" id="CHEBI:58887"/>
        <dbReference type="EC" id="2.3.1.189"/>
    </reaction>
</comment>
<evidence type="ECO:0000313" key="6">
    <source>
        <dbReference type="EMBL" id="TWE07312.1"/>
    </source>
</evidence>
<dbReference type="Proteomes" id="UP000318297">
    <property type="component" value="Unassembled WGS sequence"/>
</dbReference>
<accession>A0A561DVD3</accession>
<feature type="binding site" evidence="4">
    <location>
        <position position="166"/>
    </location>
    <ligand>
        <name>1D-myo-inositol 2-(L-cysteinylamino)-2-deoxy-alpha-D-glucopyranoside</name>
        <dbReference type="ChEBI" id="CHEBI:58887"/>
    </ligand>
</feature>
<evidence type="ECO:0000256" key="3">
    <source>
        <dbReference type="ARBA" id="ARBA00023315"/>
    </source>
</evidence>
<dbReference type="InterPro" id="IPR000182">
    <property type="entry name" value="GNAT_dom"/>
</dbReference>
<feature type="binding site" evidence="4">
    <location>
        <position position="31"/>
    </location>
    <ligand>
        <name>1D-myo-inositol 2-(L-cysteinylamino)-2-deoxy-alpha-D-glucopyranoside</name>
        <dbReference type="ChEBI" id="CHEBI:58887"/>
    </ligand>
</feature>
<organism evidence="6 7">
    <name type="scientific">Rudaeicoccus suwonensis</name>
    <dbReference type="NCBI Taxonomy" id="657409"/>
    <lineage>
        <taxon>Bacteria</taxon>
        <taxon>Bacillati</taxon>
        <taxon>Actinomycetota</taxon>
        <taxon>Actinomycetes</taxon>
        <taxon>Micrococcales</taxon>
        <taxon>Dermacoccaceae</taxon>
        <taxon>Rudaeicoccus</taxon>
    </lineage>
</organism>
<dbReference type="EMBL" id="VIVQ01000006">
    <property type="protein sequence ID" value="TWE07312.1"/>
    <property type="molecule type" value="Genomic_DNA"/>
</dbReference>
<dbReference type="PIRSF" id="PIRSF021524">
    <property type="entry name" value="MSH_acetyltransferase"/>
    <property type="match status" value="1"/>
</dbReference>
<dbReference type="Gene3D" id="3.40.630.30">
    <property type="match status" value="1"/>
</dbReference>
<dbReference type="CDD" id="cd04301">
    <property type="entry name" value="NAT_SF"/>
    <property type="match status" value="1"/>
</dbReference>
<comment type="caution">
    <text evidence="4">Lacks conserved residue(s) required for the propagation of feature annotation.</text>
</comment>
<dbReference type="SUPFAM" id="SSF55729">
    <property type="entry name" value="Acyl-CoA N-acyltransferases (Nat)"/>
    <property type="match status" value="1"/>
</dbReference>
<comment type="subunit">
    <text evidence="4">Monomer.</text>
</comment>
<comment type="caution">
    <text evidence="6">The sequence shown here is derived from an EMBL/GenBank/DDBJ whole genome shotgun (WGS) entry which is preliminary data.</text>
</comment>
<evidence type="ECO:0000256" key="4">
    <source>
        <dbReference type="HAMAP-Rule" id="MF_01698"/>
    </source>
</evidence>
<comment type="similarity">
    <text evidence="4">Belongs to the acetyltransferase family. MshD subfamily.</text>
</comment>
<evidence type="ECO:0000256" key="1">
    <source>
        <dbReference type="ARBA" id="ARBA00022679"/>
    </source>
</evidence>
<evidence type="ECO:0000259" key="5">
    <source>
        <dbReference type="PROSITE" id="PS51186"/>
    </source>
</evidence>
<protein>
    <recommendedName>
        <fullName evidence="4">Mycothiol acetyltransferase</fullName>
        <shortName evidence="4">MSH acetyltransferase</shortName>
        <ecNumber evidence="4">2.3.1.189</ecNumber>
    </recommendedName>
    <alternativeName>
        <fullName evidence="4">Mycothiol synthase</fullName>
    </alternativeName>
</protein>
<feature type="binding site" evidence="4">
    <location>
        <begin position="228"/>
        <end position="234"/>
    </location>
    <ligand>
        <name>acetyl-CoA</name>
        <dbReference type="ChEBI" id="CHEBI:57288"/>
        <label>2</label>
    </ligand>
</feature>
<dbReference type="PANTHER" id="PTHR43617">
    <property type="entry name" value="L-AMINO ACID N-ACETYLTRANSFERASE"/>
    <property type="match status" value="1"/>
</dbReference>